<feature type="transmembrane region" description="Helical" evidence="1">
    <location>
        <begin position="12"/>
        <end position="32"/>
    </location>
</feature>
<keyword evidence="3" id="KW-1185">Reference proteome</keyword>
<keyword evidence="1" id="KW-1133">Transmembrane helix</keyword>
<accession>A0ABR8WS90</accession>
<protein>
    <recommendedName>
        <fullName evidence="4">Flagellar protein FliL</fullName>
    </recommendedName>
</protein>
<gene>
    <name evidence="2" type="ORF">H9634_04015</name>
</gene>
<name>A0ABR8WS90_9MICO</name>
<proteinExistence type="predicted"/>
<dbReference type="RefSeq" id="WP_191725473.1">
    <property type="nucleotide sequence ID" value="NZ_JACSPY010000002.1"/>
</dbReference>
<sequence length="151" mass="16437">MKTGSPLGPWAIGWRIIAPVAALAVLTTGQFLKTNDYFPLGSLSQYSTARDLNGQVKTAYLLARFPGSDEDVNLSLNLRVVGIERGDVESQLGNIIADPSMLQTIADGYARLHPGEPQPTHLTLCRSITQLKNGVETGEPEHIVLAEWQVR</sequence>
<dbReference type="EMBL" id="JACSPY010000002">
    <property type="protein sequence ID" value="MBD8019949.1"/>
    <property type="molecule type" value="Genomic_DNA"/>
</dbReference>
<comment type="caution">
    <text evidence="2">The sequence shown here is derived from an EMBL/GenBank/DDBJ whole genome shotgun (WGS) entry which is preliminary data.</text>
</comment>
<evidence type="ECO:0008006" key="4">
    <source>
        <dbReference type="Google" id="ProtNLM"/>
    </source>
</evidence>
<keyword evidence="1" id="KW-0812">Transmembrane</keyword>
<evidence type="ECO:0000313" key="2">
    <source>
        <dbReference type="EMBL" id="MBD8019949.1"/>
    </source>
</evidence>
<organism evidence="2 3">
    <name type="scientific">Brevibacterium gallinarum</name>
    <dbReference type="NCBI Taxonomy" id="2762220"/>
    <lineage>
        <taxon>Bacteria</taxon>
        <taxon>Bacillati</taxon>
        <taxon>Actinomycetota</taxon>
        <taxon>Actinomycetes</taxon>
        <taxon>Micrococcales</taxon>
        <taxon>Brevibacteriaceae</taxon>
        <taxon>Brevibacterium</taxon>
    </lineage>
</organism>
<keyword evidence="1" id="KW-0472">Membrane</keyword>
<dbReference type="Proteomes" id="UP000651517">
    <property type="component" value="Unassembled WGS sequence"/>
</dbReference>
<evidence type="ECO:0000256" key="1">
    <source>
        <dbReference type="SAM" id="Phobius"/>
    </source>
</evidence>
<evidence type="ECO:0000313" key="3">
    <source>
        <dbReference type="Proteomes" id="UP000651517"/>
    </source>
</evidence>
<reference evidence="2 3" key="1">
    <citation type="submission" date="2020-08" db="EMBL/GenBank/DDBJ databases">
        <title>A Genomic Blueprint of the Chicken Gut Microbiome.</title>
        <authorList>
            <person name="Gilroy R."/>
            <person name="Ravi A."/>
            <person name="Getino M."/>
            <person name="Pursley I."/>
            <person name="Horton D.L."/>
            <person name="Alikhan N.-F."/>
            <person name="Baker D."/>
            <person name="Gharbi K."/>
            <person name="Hall N."/>
            <person name="Watson M."/>
            <person name="Adriaenssens E.M."/>
            <person name="Foster-Nyarko E."/>
            <person name="Jarju S."/>
            <person name="Secka A."/>
            <person name="Antonio M."/>
            <person name="Oren A."/>
            <person name="Chaudhuri R."/>
            <person name="La Ragione R.M."/>
            <person name="Hildebrand F."/>
            <person name="Pallen M.J."/>
        </authorList>
    </citation>
    <scope>NUCLEOTIDE SEQUENCE [LARGE SCALE GENOMIC DNA]</scope>
    <source>
        <strain evidence="2 3">Re57</strain>
    </source>
</reference>